<dbReference type="Gene3D" id="3.40.50.10210">
    <property type="match status" value="1"/>
</dbReference>
<reference evidence="12" key="1">
    <citation type="journal article" date="2019" name="Int. J. Syst. Evol. Microbiol.">
        <title>The Global Catalogue of Microorganisms (GCM) 10K type strain sequencing project: providing services to taxonomists for standard genome sequencing and annotation.</title>
        <authorList>
            <consortium name="The Broad Institute Genomics Platform"/>
            <consortium name="The Broad Institute Genome Sequencing Center for Infectious Disease"/>
            <person name="Wu L."/>
            <person name="Ma J."/>
        </authorList>
    </citation>
    <scope>NUCLEOTIDE SEQUENCE [LARGE SCALE GENOMIC DNA]</scope>
    <source>
        <strain evidence="12">JCM 32306</strain>
    </source>
</reference>
<evidence type="ECO:0000313" key="11">
    <source>
        <dbReference type="EMBL" id="GGQ25072.1"/>
    </source>
</evidence>
<comment type="pathway">
    <text evidence="1 10">Nucleoside biosynthesis; alpha-ribazole biosynthesis; alpha-ribazole from 5,6-dimethylbenzimidazole: step 1/2.</text>
</comment>
<evidence type="ECO:0000256" key="4">
    <source>
        <dbReference type="ARBA" id="ARBA00015486"/>
    </source>
</evidence>
<dbReference type="GO" id="GO:0016757">
    <property type="term" value="F:glycosyltransferase activity"/>
    <property type="evidence" value="ECO:0007669"/>
    <property type="project" value="UniProtKB-KW"/>
</dbReference>
<comment type="similarity">
    <text evidence="2 10">Belongs to the CobT family.</text>
</comment>
<keyword evidence="5 10" id="KW-0169">Cobalamin biosynthesis</keyword>
<evidence type="ECO:0000256" key="3">
    <source>
        <dbReference type="ARBA" id="ARBA00011991"/>
    </source>
</evidence>
<dbReference type="HAMAP" id="MF_00230">
    <property type="entry name" value="CobT"/>
    <property type="match status" value="1"/>
</dbReference>
<dbReference type="InterPro" id="IPR036087">
    <property type="entry name" value="Nict_dMeBzImd_PRibTrfase_sf"/>
</dbReference>
<dbReference type="NCBIfam" id="NF000996">
    <property type="entry name" value="PRK00105.1"/>
    <property type="match status" value="1"/>
</dbReference>
<keyword evidence="12" id="KW-1185">Reference proteome</keyword>
<dbReference type="Pfam" id="PF02277">
    <property type="entry name" value="DBI_PRT"/>
    <property type="match status" value="1"/>
</dbReference>
<comment type="caution">
    <text evidence="11">The sequence shown here is derived from an EMBL/GenBank/DDBJ whole genome shotgun (WGS) entry which is preliminary data.</text>
</comment>
<dbReference type="EMBL" id="BMQX01000019">
    <property type="protein sequence ID" value="GGQ25072.1"/>
    <property type="molecule type" value="Genomic_DNA"/>
</dbReference>
<dbReference type="SUPFAM" id="SSF52733">
    <property type="entry name" value="Nicotinate mononucleotide:5,6-dimethylbenzimidazole phosphoribosyltransferase (CobT)"/>
    <property type="match status" value="1"/>
</dbReference>
<dbReference type="PANTHER" id="PTHR43463">
    <property type="entry name" value="NICOTINATE-NUCLEOTIDE--DIMETHYLBENZIMIDAZOLE PHOSPHORIBOSYLTRANSFERASE"/>
    <property type="match status" value="1"/>
</dbReference>
<dbReference type="CDD" id="cd02439">
    <property type="entry name" value="DMB-PRT_CobT"/>
    <property type="match status" value="1"/>
</dbReference>
<protein>
    <recommendedName>
        <fullName evidence="4 10">Nicotinate-nucleotide--dimethylbenzimidazole phosphoribosyltransferase</fullName>
        <shortName evidence="10">NN:DBI PRT</shortName>
        <ecNumber evidence="3 10">2.4.2.21</ecNumber>
    </recommendedName>
    <alternativeName>
        <fullName evidence="8 10">N(1)-alpha-phosphoribosyltransferase</fullName>
    </alternativeName>
</protein>
<comment type="function">
    <text evidence="10">Catalyzes the synthesis of alpha-ribazole-5'-phosphate from nicotinate mononucleotide (NAMN) and 5,6-dimethylbenzimidazole (DMB).</text>
</comment>
<dbReference type="InterPro" id="IPR017846">
    <property type="entry name" value="Nict_dMeBzImd_PRibTrfase_bact"/>
</dbReference>
<proteinExistence type="inferred from homology"/>
<evidence type="ECO:0000256" key="6">
    <source>
        <dbReference type="ARBA" id="ARBA00022676"/>
    </source>
</evidence>
<dbReference type="InterPro" id="IPR003200">
    <property type="entry name" value="Nict_dMeBzImd_PRibTrfase"/>
</dbReference>
<evidence type="ECO:0000256" key="8">
    <source>
        <dbReference type="ARBA" id="ARBA00030686"/>
    </source>
</evidence>
<gene>
    <name evidence="10 11" type="primary">cobT</name>
    <name evidence="11" type="ORF">GCM10009411_26310</name>
</gene>
<dbReference type="PANTHER" id="PTHR43463:SF1">
    <property type="entry name" value="NICOTINATE-NUCLEOTIDE--DIMETHYLBENZIMIDAZOLE PHOSPHORIBOSYLTRANSFERASE"/>
    <property type="match status" value="1"/>
</dbReference>
<name>A0ABQ2RFZ4_9GAMM</name>
<evidence type="ECO:0000256" key="5">
    <source>
        <dbReference type="ARBA" id="ARBA00022573"/>
    </source>
</evidence>
<dbReference type="InterPro" id="IPR023195">
    <property type="entry name" value="Nict_dMeBzImd_PRibTrfase_N"/>
</dbReference>
<keyword evidence="7 10" id="KW-0808">Transferase</keyword>
<accession>A0ABQ2RFZ4</accession>
<evidence type="ECO:0000256" key="7">
    <source>
        <dbReference type="ARBA" id="ARBA00022679"/>
    </source>
</evidence>
<dbReference type="EC" id="2.4.2.21" evidence="3 10"/>
<evidence type="ECO:0000256" key="9">
    <source>
        <dbReference type="ARBA" id="ARBA00047340"/>
    </source>
</evidence>
<dbReference type="NCBIfam" id="TIGR03160">
    <property type="entry name" value="cobT_DBIPRT"/>
    <property type="match status" value="1"/>
</dbReference>
<organism evidence="11 12">
    <name type="scientific">Shewanella litoralis</name>
    <dbReference type="NCBI Taxonomy" id="2282700"/>
    <lineage>
        <taxon>Bacteria</taxon>
        <taxon>Pseudomonadati</taxon>
        <taxon>Pseudomonadota</taxon>
        <taxon>Gammaproteobacteria</taxon>
        <taxon>Alteromonadales</taxon>
        <taxon>Shewanellaceae</taxon>
        <taxon>Shewanella</taxon>
    </lineage>
</organism>
<evidence type="ECO:0000313" key="12">
    <source>
        <dbReference type="Proteomes" id="UP000619118"/>
    </source>
</evidence>
<comment type="catalytic activity">
    <reaction evidence="9 10">
        <text>5,6-dimethylbenzimidazole + nicotinate beta-D-ribonucleotide = alpha-ribazole 5'-phosphate + nicotinate + H(+)</text>
        <dbReference type="Rhea" id="RHEA:11196"/>
        <dbReference type="ChEBI" id="CHEBI:15378"/>
        <dbReference type="ChEBI" id="CHEBI:15890"/>
        <dbReference type="ChEBI" id="CHEBI:32544"/>
        <dbReference type="ChEBI" id="CHEBI:57502"/>
        <dbReference type="ChEBI" id="CHEBI:57918"/>
        <dbReference type="EC" id="2.4.2.21"/>
    </reaction>
</comment>
<dbReference type="Gene3D" id="1.10.1610.10">
    <property type="match status" value="1"/>
</dbReference>
<dbReference type="Proteomes" id="UP000619118">
    <property type="component" value="Unassembled WGS sequence"/>
</dbReference>
<evidence type="ECO:0000256" key="1">
    <source>
        <dbReference type="ARBA" id="ARBA00005049"/>
    </source>
</evidence>
<sequence>MKPLSTMKSITQSMPKSISQSIAESLFTITAPSREYDDAIEHKINQKTKPLGALGQLESLALQIARVQYSRDKTSMSHQVADVALHIAKPTLLVFAADHGIAAYGVSIAPSEVTTQMVHNFINGGAAINVFCRQVGFALEVIDCGILQPLTTDSGVVNQRLGARTQAMHLQPAMSLAQVRQGFEFAKQLVARHVDNGATIIALGEMGIGNTSAAAAVMAAVLNLDVQLCVGRGTGIDDATLLKKVTLINQAIDLHRNELTSMESILAHLGGFEIVQMTGTILAAAEKKILVVIDGFIATAAALVALKLAPQSKDYLVFAHESHEQGHKLMLQTLQATPLLSLGLRLGEGTGAALALPLIQAAANFYNQMASFDNAGVNNVV</sequence>
<feature type="active site" description="Proton acceptor" evidence="10">
    <location>
        <position position="348"/>
    </location>
</feature>
<evidence type="ECO:0000256" key="10">
    <source>
        <dbReference type="HAMAP-Rule" id="MF_00230"/>
    </source>
</evidence>
<evidence type="ECO:0000256" key="2">
    <source>
        <dbReference type="ARBA" id="ARBA00007110"/>
    </source>
</evidence>
<keyword evidence="6 10" id="KW-0328">Glycosyltransferase</keyword>